<name>A0A7S8BCZ8_9VIRU</name>
<protein>
    <submittedName>
        <fullName evidence="1">Uncharacterized protein</fullName>
    </submittedName>
</protein>
<dbReference type="EMBL" id="MW018138">
    <property type="protein sequence ID" value="QPB44289.1"/>
    <property type="molecule type" value="Genomic_DNA"/>
</dbReference>
<sequence length="67" mass="7650">MAANTGQEAYEIVVARIACMDAHNCNIAIVPLEISRGPWWASVKEWLEEDGYRLKPFRGDMLVIVWD</sequence>
<proteinExistence type="predicted"/>
<dbReference type="Proteomes" id="UP001162098">
    <property type="component" value="Segment"/>
</dbReference>
<keyword evidence="2" id="KW-1185">Reference proteome</keyword>
<evidence type="ECO:0000313" key="2">
    <source>
        <dbReference type="Proteomes" id="UP001162098"/>
    </source>
</evidence>
<evidence type="ECO:0000313" key="1">
    <source>
        <dbReference type="EMBL" id="QPB44289.1"/>
    </source>
</evidence>
<organism evidence="1 2">
    <name type="scientific">Medusavirus stheno T3</name>
    <dbReference type="NCBI Taxonomy" id="3069717"/>
    <lineage>
        <taxon>Viruses</taxon>
        <taxon>Varidnaviria</taxon>
        <taxon>Bamfordvirae</taxon>
        <taxon>Nucleocytoviricota</taxon>
        <taxon>Megaviricetes</taxon>
        <taxon>Mamonoviridae</taxon>
        <taxon>Medusavirus</taxon>
        <taxon>Medusavirus sthenus</taxon>
    </lineage>
</organism>
<reference evidence="1 2" key="1">
    <citation type="submission" date="2020-09" db="EMBL/GenBank/DDBJ databases">
        <authorList>
            <person name="Zhang R."/>
            <person name="Garcia K."/>
            <person name="Ogata H."/>
        </authorList>
    </citation>
    <scope>NUCLEOTIDE SEQUENCE [LARGE SCALE GENOMIC DNA]</scope>
    <source>
        <strain evidence="2">stheno</strain>
    </source>
</reference>
<accession>A0A7S8BCZ8</accession>
<dbReference type="KEGG" id="vg:80543485"/>